<proteinExistence type="inferred from homology"/>
<protein>
    <recommendedName>
        <fullName evidence="5">Ring-opening amidohydrolase</fullName>
    </recommendedName>
</protein>
<dbReference type="Gene3D" id="3.30.1330.160">
    <property type="entry name" value="Cyanuric acid hydrolase/Barbituras, RU C"/>
    <property type="match status" value="1"/>
</dbReference>
<evidence type="ECO:0000313" key="4">
    <source>
        <dbReference type="Proteomes" id="UP001500190"/>
    </source>
</evidence>
<comment type="caution">
    <text evidence="3">The sequence shown here is derived from an EMBL/GenBank/DDBJ whole genome shotgun (WGS) entry which is preliminary data.</text>
</comment>
<dbReference type="RefSeq" id="WP_344199801.1">
    <property type="nucleotide sequence ID" value="NZ_BAAAND010000012.1"/>
</dbReference>
<evidence type="ECO:0000256" key="1">
    <source>
        <dbReference type="ARBA" id="ARBA00010947"/>
    </source>
</evidence>
<dbReference type="InterPro" id="IPR043006">
    <property type="entry name" value="AtzD/Barbiturase_RUB"/>
</dbReference>
<dbReference type="Gene3D" id="3.30.1330.180">
    <property type="entry name" value="Cyanuric acid hydrolase/Barbiturase, RU B"/>
    <property type="match status" value="1"/>
</dbReference>
<dbReference type="InterPro" id="IPR043008">
    <property type="entry name" value="AtzD/Barbiturase_RUA"/>
</dbReference>
<keyword evidence="4" id="KW-1185">Reference proteome</keyword>
<sequence>MSAEPMAVDAVQVPLGHSRDVSGLARLVADGRLRPDEVVAVTGKTEGCTPGETSRVDADQAIRGFLSEHGTRPDDQIAQLPMVFTSGGMGILTPQLVVYSRRPAEPAADGGPRLALGTARTARMQPEWTGTSRVIEETAAAVRAAAAEAGIAPETAEYVIGKAYHVPQHALAAARAEGRAIPEYDDHTLFRRTSGSAALGIGTAVEGLPVLDGDEVGVRMDVWAGRASVSANEWEGAAGGPDTQLILLGNRAGAGGRLRVGHAVVADMLDVDALPRALRRAGMDVGTGPLTPEQRARVIAVYAKIGPPPDGLLRGRRQVVENPAYGTEVKAAVAGMFAGWLQDNLIWISGSATHQGPVGGGTLAAVVDVEDQRSGTSRPAGDGR</sequence>
<evidence type="ECO:0000313" key="3">
    <source>
        <dbReference type="EMBL" id="GAA1610795.1"/>
    </source>
</evidence>
<accession>A0ABP4QGC3</accession>
<dbReference type="Proteomes" id="UP001500190">
    <property type="component" value="Unassembled WGS sequence"/>
</dbReference>
<evidence type="ECO:0000256" key="2">
    <source>
        <dbReference type="ARBA" id="ARBA00022801"/>
    </source>
</evidence>
<reference evidence="4" key="1">
    <citation type="journal article" date="2019" name="Int. J. Syst. Evol. Microbiol.">
        <title>The Global Catalogue of Microorganisms (GCM) 10K type strain sequencing project: providing services to taxonomists for standard genome sequencing and annotation.</title>
        <authorList>
            <consortium name="The Broad Institute Genomics Platform"/>
            <consortium name="The Broad Institute Genome Sequencing Center for Infectious Disease"/>
            <person name="Wu L."/>
            <person name="Ma J."/>
        </authorList>
    </citation>
    <scope>NUCLEOTIDE SEQUENCE [LARGE SCALE GENOMIC DNA]</scope>
    <source>
        <strain evidence="4">JCM 14304</strain>
    </source>
</reference>
<comment type="similarity">
    <text evidence="1">Belongs to the cyclic amide hydrolase (CyAH) family.</text>
</comment>
<dbReference type="EMBL" id="BAAAND010000012">
    <property type="protein sequence ID" value="GAA1610795.1"/>
    <property type="molecule type" value="Genomic_DNA"/>
</dbReference>
<name>A0ABP4QGC3_9ACTN</name>
<dbReference type="Gene3D" id="3.30.1330.170">
    <property type="entry name" value="Cyanuric acid hydrolase/Barbiturase, RU A"/>
    <property type="match status" value="1"/>
</dbReference>
<evidence type="ECO:0008006" key="5">
    <source>
        <dbReference type="Google" id="ProtNLM"/>
    </source>
</evidence>
<dbReference type="InterPro" id="IPR043007">
    <property type="entry name" value="AtzD/Barbiturase_RUC"/>
</dbReference>
<dbReference type="NCBIfam" id="TIGR02714">
    <property type="entry name" value="amido_AtzD_TrzD"/>
    <property type="match status" value="1"/>
</dbReference>
<dbReference type="InterPro" id="IPR014086">
    <property type="entry name" value="AtzD/Barbiturase"/>
</dbReference>
<organism evidence="3 4">
    <name type="scientific">Kribbella karoonensis</name>
    <dbReference type="NCBI Taxonomy" id="324851"/>
    <lineage>
        <taxon>Bacteria</taxon>
        <taxon>Bacillati</taxon>
        <taxon>Actinomycetota</taxon>
        <taxon>Actinomycetes</taxon>
        <taxon>Propionibacteriales</taxon>
        <taxon>Kribbellaceae</taxon>
        <taxon>Kribbella</taxon>
    </lineage>
</organism>
<dbReference type="Pfam" id="PF09663">
    <property type="entry name" value="Amido_AtzD_TrzD"/>
    <property type="match status" value="1"/>
</dbReference>
<gene>
    <name evidence="3" type="ORF">GCM10009742_71820</name>
</gene>
<keyword evidence="2" id="KW-0378">Hydrolase</keyword>